<evidence type="ECO:0000256" key="1">
    <source>
        <dbReference type="ARBA" id="ARBA00000826"/>
    </source>
</evidence>
<dbReference type="Pfam" id="PF02806">
    <property type="entry name" value="Alpha-amylase_C"/>
    <property type="match status" value="1"/>
</dbReference>
<evidence type="ECO:0000259" key="12">
    <source>
        <dbReference type="SMART" id="SM00642"/>
    </source>
</evidence>
<evidence type="ECO:0000313" key="13">
    <source>
        <dbReference type="EMBL" id="SEN22561.1"/>
    </source>
</evidence>
<comment type="subunit">
    <text evidence="10">Monomer.</text>
</comment>
<dbReference type="Gene3D" id="2.60.40.10">
    <property type="entry name" value="Immunoglobulins"/>
    <property type="match status" value="1"/>
</dbReference>
<dbReference type="SMART" id="SM00642">
    <property type="entry name" value="Aamy"/>
    <property type="match status" value="1"/>
</dbReference>
<dbReference type="InterPro" id="IPR006407">
    <property type="entry name" value="GlgB"/>
</dbReference>
<protein>
    <recommendedName>
        <fullName evidence="10">1,4-alpha-glucan branching enzyme GlgB</fullName>
        <ecNumber evidence="10">2.4.1.18</ecNumber>
    </recommendedName>
    <alternativeName>
        <fullName evidence="10">1,4-alpha-D-glucan:1,4-alpha-D-glucan 6-glucosyl-transferase</fullName>
    </alternativeName>
    <alternativeName>
        <fullName evidence="10">Alpha-(1-&gt;4)-glucan branching enzyme</fullName>
    </alternativeName>
    <alternativeName>
        <fullName evidence="10">Glycogen branching enzyme</fullName>
        <shortName evidence="10">BE</shortName>
    </alternativeName>
</protein>
<dbReference type="STRING" id="215200.SAMN05216454_101235"/>
<evidence type="ECO:0000256" key="11">
    <source>
        <dbReference type="PIRSR" id="PIRSR000463-1"/>
    </source>
</evidence>
<dbReference type="InterPro" id="IPR037439">
    <property type="entry name" value="Branching_enzy"/>
</dbReference>
<evidence type="ECO:0000256" key="6">
    <source>
        <dbReference type="ARBA" id="ARBA00022676"/>
    </source>
</evidence>
<comment type="pathway">
    <text evidence="3 10">Glycan biosynthesis; glycogen biosynthesis.</text>
</comment>
<keyword evidence="8 10" id="KW-0320">Glycogen biosynthesis</keyword>
<keyword evidence="5 10" id="KW-0321">Glycogen metabolism</keyword>
<comment type="catalytic activity">
    <reaction evidence="1 10">
        <text>Transfers a segment of a (1-&gt;4)-alpha-D-glucan chain to a primary hydroxy group in a similar glucan chain.</text>
        <dbReference type="EC" id="2.4.1.18"/>
    </reaction>
</comment>
<dbReference type="CDD" id="cd11322">
    <property type="entry name" value="AmyAc_Glg_BE"/>
    <property type="match status" value="1"/>
</dbReference>
<dbReference type="PANTHER" id="PTHR43651:SF3">
    <property type="entry name" value="1,4-ALPHA-GLUCAN-BRANCHING ENZYME"/>
    <property type="match status" value="1"/>
</dbReference>
<dbReference type="GO" id="GO:0003844">
    <property type="term" value="F:1,4-alpha-glucan branching enzyme activity"/>
    <property type="evidence" value="ECO:0007669"/>
    <property type="project" value="UniProtKB-UniRule"/>
</dbReference>
<comment type="function">
    <text evidence="2 10">Catalyzes the formation of the alpha-1,6-glucosidic linkages in glycogen by scission of a 1,4-alpha-linked oligosaccharide from growing alpha-1,4-glucan chains and the subsequent attachment of the oligosaccharide to the alpha-1,6 position.</text>
</comment>
<dbReference type="EC" id="2.4.1.18" evidence="10"/>
<dbReference type="SUPFAM" id="SSF51011">
    <property type="entry name" value="Glycosyl hydrolase domain"/>
    <property type="match status" value="1"/>
</dbReference>
<comment type="similarity">
    <text evidence="4 10">Belongs to the glycosyl hydrolase 13 family. GlgB subfamily.</text>
</comment>
<dbReference type="HAMAP" id="MF_00685">
    <property type="entry name" value="GlgB"/>
    <property type="match status" value="1"/>
</dbReference>
<dbReference type="InterPro" id="IPR004193">
    <property type="entry name" value="Glyco_hydro_13_N"/>
</dbReference>
<dbReference type="CDD" id="cd02855">
    <property type="entry name" value="E_set_GBE_prok_N"/>
    <property type="match status" value="1"/>
</dbReference>
<feature type="domain" description="Glycosyl hydrolase family 13 catalytic" evidence="12">
    <location>
        <begin position="151"/>
        <end position="500"/>
    </location>
</feature>
<dbReference type="Gene3D" id="2.60.40.1180">
    <property type="entry name" value="Golgi alpha-mannosidase II"/>
    <property type="match status" value="1"/>
</dbReference>
<dbReference type="NCBIfam" id="NF008967">
    <property type="entry name" value="PRK12313.1"/>
    <property type="match status" value="1"/>
</dbReference>
<evidence type="ECO:0000256" key="5">
    <source>
        <dbReference type="ARBA" id="ARBA00022600"/>
    </source>
</evidence>
<organism evidence="13 14">
    <name type="scientific">Peptostreptococcus russellii</name>
    <dbReference type="NCBI Taxonomy" id="215200"/>
    <lineage>
        <taxon>Bacteria</taxon>
        <taxon>Bacillati</taxon>
        <taxon>Bacillota</taxon>
        <taxon>Clostridia</taxon>
        <taxon>Peptostreptococcales</taxon>
        <taxon>Peptostreptococcaceae</taxon>
        <taxon>Peptostreptococcus</taxon>
    </lineage>
</organism>
<evidence type="ECO:0000313" key="14">
    <source>
        <dbReference type="Proteomes" id="UP000199512"/>
    </source>
</evidence>
<evidence type="ECO:0000256" key="3">
    <source>
        <dbReference type="ARBA" id="ARBA00004964"/>
    </source>
</evidence>
<dbReference type="Pfam" id="PF02922">
    <property type="entry name" value="CBM_48"/>
    <property type="match status" value="1"/>
</dbReference>
<dbReference type="NCBIfam" id="NF003811">
    <property type="entry name" value="PRK05402.1"/>
    <property type="match status" value="1"/>
</dbReference>
<dbReference type="SUPFAM" id="SSF51445">
    <property type="entry name" value="(Trans)glycosidases"/>
    <property type="match status" value="1"/>
</dbReference>
<dbReference type="PIRSF" id="PIRSF000463">
    <property type="entry name" value="GlgB"/>
    <property type="match status" value="1"/>
</dbReference>
<dbReference type="InterPro" id="IPR006047">
    <property type="entry name" value="GH13_cat_dom"/>
</dbReference>
<dbReference type="NCBIfam" id="TIGR01515">
    <property type="entry name" value="branching_enzym"/>
    <property type="match status" value="1"/>
</dbReference>
<keyword evidence="7 10" id="KW-0808">Transferase</keyword>
<evidence type="ECO:0000256" key="4">
    <source>
        <dbReference type="ARBA" id="ARBA00009000"/>
    </source>
</evidence>
<dbReference type="GO" id="GO:0005978">
    <property type="term" value="P:glycogen biosynthetic process"/>
    <property type="evidence" value="ECO:0007669"/>
    <property type="project" value="UniProtKB-UniRule"/>
</dbReference>
<keyword evidence="6 10" id="KW-0328">Glycosyltransferase</keyword>
<dbReference type="GO" id="GO:0005829">
    <property type="term" value="C:cytosol"/>
    <property type="evidence" value="ECO:0007669"/>
    <property type="project" value="TreeGrafter"/>
</dbReference>
<dbReference type="FunFam" id="3.20.20.80:FF:000003">
    <property type="entry name" value="1,4-alpha-glucan branching enzyme GlgB"/>
    <property type="match status" value="1"/>
</dbReference>
<dbReference type="GO" id="GO:0043169">
    <property type="term" value="F:cation binding"/>
    <property type="evidence" value="ECO:0007669"/>
    <property type="project" value="InterPro"/>
</dbReference>
<dbReference type="OrthoDB" id="9800174at2"/>
<dbReference type="EMBL" id="FODF01000001">
    <property type="protein sequence ID" value="SEN22561.1"/>
    <property type="molecule type" value="Genomic_DNA"/>
</dbReference>
<feature type="active site" description="Nucleophile" evidence="10 11">
    <location>
        <position position="295"/>
    </location>
</feature>
<dbReference type="GO" id="GO:0004553">
    <property type="term" value="F:hydrolase activity, hydrolyzing O-glycosyl compounds"/>
    <property type="evidence" value="ECO:0007669"/>
    <property type="project" value="InterPro"/>
</dbReference>
<dbReference type="PANTHER" id="PTHR43651">
    <property type="entry name" value="1,4-ALPHA-GLUCAN-BRANCHING ENZYME"/>
    <property type="match status" value="1"/>
</dbReference>
<accession>A0A1H8ESJ6</accession>
<dbReference type="Gene3D" id="3.20.20.80">
    <property type="entry name" value="Glycosidases"/>
    <property type="match status" value="1"/>
</dbReference>
<dbReference type="InterPro" id="IPR013783">
    <property type="entry name" value="Ig-like_fold"/>
</dbReference>
<reference evidence="13 14" key="1">
    <citation type="submission" date="2016-10" db="EMBL/GenBank/DDBJ databases">
        <authorList>
            <person name="de Groot N.N."/>
        </authorList>
    </citation>
    <scope>NUCLEOTIDE SEQUENCE [LARGE SCALE GENOMIC DNA]</scope>
    <source>
        <strain evidence="13 14">Calf135</strain>
    </source>
</reference>
<dbReference type="AlphaFoldDB" id="A0A1H8ESJ6"/>
<dbReference type="UniPathway" id="UPA00164"/>
<feature type="active site" description="Proton donor" evidence="10 11">
    <location>
        <position position="348"/>
    </location>
</feature>
<dbReference type="Proteomes" id="UP000199512">
    <property type="component" value="Unassembled WGS sequence"/>
</dbReference>
<evidence type="ECO:0000256" key="7">
    <source>
        <dbReference type="ARBA" id="ARBA00022679"/>
    </source>
</evidence>
<sequence>MAEYLFHEGRNYKSYEYFGSFLDKDCCTFRVWAPNAKRVYVTGEFCNWEAKKYEAKKITEAGIYECEIKGVKKFDCYKYVFETADGRIIYKSDPYARHFETRPGTSSKVYNISEYEWSDKDWMKEREVPYNKAMNIYELHLGSWKLKDDGSFYSYLELAEDLVNYVKKMNYTHIEILPIMEHPYDKSWGYQVTGYFAPTSRYGLPEEFMHFVDECHKNNIGVILDWVPGHFPKDESGLCEFDGGYVYEYSDSRKMEHKEWGTRVFDYSRNEVLSFLISNAVYWIEKYHIDGLRVDAVSSMLYLDYGRKKGEWIPNEDGGNYNLEAIKFFRDLNVYIKENFSGAMMIAEESSSWPKVTADVEYGGLGFNFKWNMGWMNDSLDYLSTDPFFRKGVHDKMTFSLTYAFSENYILPLSHDEVVHGKKSILDKADVEFENKFSNMRAFIAYMFAHPGKKLTFMGCDISQVIEWDESKELDWMLLDYPLHEKNHRFIKELNKVYLNNSTLWENDTSWSGFKWNTVDDSKNNVLAFTRKDKKGNELLLVSNFSSQHLKKYKIGVDKKQKYSILMNTDAKKYGGNGFVNRNLRSVKEKWNNFDYTLKLNIPPFSTMYLVKK</sequence>
<evidence type="ECO:0000256" key="8">
    <source>
        <dbReference type="ARBA" id="ARBA00023056"/>
    </source>
</evidence>
<evidence type="ECO:0000256" key="9">
    <source>
        <dbReference type="ARBA" id="ARBA00023277"/>
    </source>
</evidence>
<dbReference type="InterPro" id="IPR013780">
    <property type="entry name" value="Glyco_hydro_b"/>
</dbReference>
<dbReference type="Pfam" id="PF00128">
    <property type="entry name" value="Alpha-amylase"/>
    <property type="match status" value="1"/>
</dbReference>
<dbReference type="InterPro" id="IPR017853">
    <property type="entry name" value="GH"/>
</dbReference>
<keyword evidence="14" id="KW-1185">Reference proteome</keyword>
<dbReference type="InterPro" id="IPR006048">
    <property type="entry name" value="A-amylase/branching_C"/>
</dbReference>
<evidence type="ECO:0000256" key="2">
    <source>
        <dbReference type="ARBA" id="ARBA00002953"/>
    </source>
</evidence>
<keyword evidence="9 10" id="KW-0119">Carbohydrate metabolism</keyword>
<dbReference type="FunFam" id="2.60.40.1180:FF:000002">
    <property type="entry name" value="1,4-alpha-glucan branching enzyme GlgB"/>
    <property type="match status" value="1"/>
</dbReference>
<evidence type="ECO:0000256" key="10">
    <source>
        <dbReference type="HAMAP-Rule" id="MF_00685"/>
    </source>
</evidence>
<dbReference type="InterPro" id="IPR044143">
    <property type="entry name" value="GlgB_N_E_set_prok"/>
</dbReference>
<gene>
    <name evidence="10" type="primary">glgB</name>
    <name evidence="13" type="ORF">SAMN05216454_101235</name>
</gene>
<name>A0A1H8ESJ6_9FIRM</name>
<proteinExistence type="inferred from homology"/>